<dbReference type="Proteomes" id="UP001212170">
    <property type="component" value="Unassembled WGS sequence"/>
</dbReference>
<accession>A0ABT4WJX0</accession>
<sequence length="72" mass="8681">MRILVLVYRIISLLFISKLYGDEKWIKRKLIVIITAFMLGMVNGMNEEDQTIRGNQNYTEQHKKEWYSSCFY</sequence>
<comment type="caution">
    <text evidence="1">The sequence shown here is derived from an EMBL/GenBank/DDBJ whole genome shotgun (WGS) entry which is preliminary data.</text>
</comment>
<gene>
    <name evidence="1" type="ORF">NJT12_24530</name>
</gene>
<proteinExistence type="predicted"/>
<dbReference type="EMBL" id="JAMZNK010000087">
    <property type="protein sequence ID" value="MDA6072793.1"/>
    <property type="molecule type" value="Genomic_DNA"/>
</dbReference>
<reference evidence="1 2" key="1">
    <citation type="journal article" date="2023" name="Chemosphere">
        <title>Whole genome analysis of Flavobacterium aziz-sancarii sp. nov., isolated from Ardley Island (Antarctica), revealed a rich resistome and bioremediation potential.</title>
        <authorList>
            <person name="Otur C."/>
            <person name="Okay S."/>
            <person name="Kurt-Kizildogan A."/>
        </authorList>
    </citation>
    <scope>NUCLEOTIDE SEQUENCE [LARGE SCALE GENOMIC DNA]</scope>
    <source>
        <strain evidence="1 2">AC</strain>
    </source>
</reference>
<evidence type="ECO:0000313" key="1">
    <source>
        <dbReference type="EMBL" id="MDA6072793.1"/>
    </source>
</evidence>
<organism evidence="1 2">
    <name type="scientific">Flavobacterium azizsancarii</name>
    <dbReference type="NCBI Taxonomy" id="2961580"/>
    <lineage>
        <taxon>Bacteria</taxon>
        <taxon>Pseudomonadati</taxon>
        <taxon>Bacteroidota</taxon>
        <taxon>Flavobacteriia</taxon>
        <taxon>Flavobacteriales</taxon>
        <taxon>Flavobacteriaceae</taxon>
        <taxon>Flavobacterium</taxon>
    </lineage>
</organism>
<evidence type="ECO:0000313" key="2">
    <source>
        <dbReference type="Proteomes" id="UP001212170"/>
    </source>
</evidence>
<keyword evidence="2" id="KW-1185">Reference proteome</keyword>
<protein>
    <submittedName>
        <fullName evidence="1">DUF2705 family protein</fullName>
    </submittedName>
</protein>
<name>A0ABT4WJX0_9FLAO</name>